<reference evidence="2" key="1">
    <citation type="submission" date="2022-11" db="EMBL/GenBank/DDBJ databases">
        <title>Genome Sequence of Cubamyces cubensis.</title>
        <authorList>
            <person name="Buettner E."/>
        </authorList>
    </citation>
    <scope>NUCLEOTIDE SEQUENCE</scope>
    <source>
        <strain evidence="2">MPL-01</strain>
    </source>
</reference>
<sequence length="155" mass="18013">MKAIQQRASEALVKAKDAMKRKYDQHKRESRNYQIGDWVYIDATHLRTDRPTKKFEDKRYGPFQIEKRVGAAAYQLKLPRKWKAIHPVFNEVQLSPANAPAFPNQKRPAVVVPELLDKEKEPEEILDSKVKQPYCCTSTYYSHPTHITTSTIVTE</sequence>
<evidence type="ECO:0000313" key="2">
    <source>
        <dbReference type="EMBL" id="KAJ8453785.1"/>
    </source>
</evidence>
<dbReference type="AlphaFoldDB" id="A0AAD7TET4"/>
<proteinExistence type="predicted"/>
<feature type="domain" description="Tf2-1-like SH3-like" evidence="1">
    <location>
        <begin position="36"/>
        <end position="96"/>
    </location>
</feature>
<protein>
    <recommendedName>
        <fullName evidence="1">Tf2-1-like SH3-like domain-containing protein</fullName>
    </recommendedName>
</protein>
<keyword evidence="3" id="KW-1185">Reference proteome</keyword>
<organism evidence="2 3">
    <name type="scientific">Trametes cubensis</name>
    <dbReference type="NCBI Taxonomy" id="1111947"/>
    <lineage>
        <taxon>Eukaryota</taxon>
        <taxon>Fungi</taxon>
        <taxon>Dikarya</taxon>
        <taxon>Basidiomycota</taxon>
        <taxon>Agaricomycotina</taxon>
        <taxon>Agaricomycetes</taxon>
        <taxon>Polyporales</taxon>
        <taxon>Polyporaceae</taxon>
        <taxon>Trametes</taxon>
    </lineage>
</organism>
<evidence type="ECO:0000259" key="1">
    <source>
        <dbReference type="Pfam" id="PF24626"/>
    </source>
</evidence>
<accession>A0AAD7TET4</accession>
<evidence type="ECO:0000313" key="3">
    <source>
        <dbReference type="Proteomes" id="UP001215151"/>
    </source>
</evidence>
<dbReference type="EMBL" id="JAPEVG010001162">
    <property type="protein sequence ID" value="KAJ8453785.1"/>
    <property type="molecule type" value="Genomic_DNA"/>
</dbReference>
<dbReference type="Proteomes" id="UP001215151">
    <property type="component" value="Unassembled WGS sequence"/>
</dbReference>
<dbReference type="InterPro" id="IPR056924">
    <property type="entry name" value="SH3_Tf2-1"/>
</dbReference>
<name>A0AAD7TET4_9APHY</name>
<comment type="caution">
    <text evidence="2">The sequence shown here is derived from an EMBL/GenBank/DDBJ whole genome shotgun (WGS) entry which is preliminary data.</text>
</comment>
<dbReference type="PANTHER" id="PTHR46148:SF52">
    <property type="entry name" value="OS04G0603800 PROTEIN"/>
    <property type="match status" value="1"/>
</dbReference>
<gene>
    <name evidence="2" type="ORF">ONZ51_g13402</name>
</gene>
<dbReference type="Pfam" id="PF24626">
    <property type="entry name" value="SH3_Tf2-1"/>
    <property type="match status" value="1"/>
</dbReference>
<dbReference type="PANTHER" id="PTHR46148">
    <property type="entry name" value="CHROMO DOMAIN-CONTAINING PROTEIN"/>
    <property type="match status" value="1"/>
</dbReference>